<keyword evidence="3" id="KW-1185">Reference proteome</keyword>
<reference evidence="2 3" key="1">
    <citation type="submission" date="2019-05" db="EMBL/GenBank/DDBJ databases">
        <title>Emergence of the Ug99 lineage of the wheat stem rust pathogen through somatic hybridization.</title>
        <authorList>
            <person name="Li F."/>
            <person name="Upadhyaya N.M."/>
            <person name="Sperschneider J."/>
            <person name="Matny O."/>
            <person name="Nguyen-Phuc H."/>
            <person name="Mago R."/>
            <person name="Raley C."/>
            <person name="Miller M.E."/>
            <person name="Silverstein K.A.T."/>
            <person name="Henningsen E."/>
            <person name="Hirsch C.D."/>
            <person name="Visser B."/>
            <person name="Pretorius Z.A."/>
            <person name="Steffenson B.J."/>
            <person name="Schwessinger B."/>
            <person name="Dodds P.N."/>
            <person name="Figueroa M."/>
        </authorList>
    </citation>
    <scope>NUCLEOTIDE SEQUENCE [LARGE SCALE GENOMIC DNA]</scope>
    <source>
        <strain evidence="2">21-0</strain>
    </source>
</reference>
<organism evidence="2 3">
    <name type="scientific">Puccinia graminis f. sp. tritici</name>
    <dbReference type="NCBI Taxonomy" id="56615"/>
    <lineage>
        <taxon>Eukaryota</taxon>
        <taxon>Fungi</taxon>
        <taxon>Dikarya</taxon>
        <taxon>Basidiomycota</taxon>
        <taxon>Pucciniomycotina</taxon>
        <taxon>Pucciniomycetes</taxon>
        <taxon>Pucciniales</taxon>
        <taxon>Pucciniaceae</taxon>
        <taxon>Puccinia</taxon>
    </lineage>
</organism>
<proteinExistence type="predicted"/>
<comment type="caution">
    <text evidence="2">The sequence shown here is derived from an EMBL/GenBank/DDBJ whole genome shotgun (WGS) entry which is preliminary data.</text>
</comment>
<sequence>MDSSPPPGVLQSHGLESGKHPSHQSPTLHSSPQSSHQLICIITCLNHPNSKHQTQLIPILKYWTQSPISNTRLNSSPISTTRINSSPISSHHHSQRPNSTHHQSQTLDSSTPLVTNFKHQPSPI</sequence>
<feature type="compositionally biased region" description="Polar residues" evidence="1">
    <location>
        <begin position="96"/>
        <end position="124"/>
    </location>
</feature>
<evidence type="ECO:0000256" key="1">
    <source>
        <dbReference type="SAM" id="MobiDB-lite"/>
    </source>
</evidence>
<name>A0A5B0MU62_PUCGR</name>
<protein>
    <submittedName>
        <fullName evidence="2">Uncharacterized protein</fullName>
    </submittedName>
</protein>
<feature type="region of interest" description="Disordered" evidence="1">
    <location>
        <begin position="69"/>
        <end position="124"/>
    </location>
</feature>
<evidence type="ECO:0000313" key="2">
    <source>
        <dbReference type="EMBL" id="KAA1079648.1"/>
    </source>
</evidence>
<gene>
    <name evidence="2" type="ORF">PGT21_019653</name>
</gene>
<dbReference type="EMBL" id="VSWC01000132">
    <property type="protein sequence ID" value="KAA1079648.1"/>
    <property type="molecule type" value="Genomic_DNA"/>
</dbReference>
<evidence type="ECO:0000313" key="3">
    <source>
        <dbReference type="Proteomes" id="UP000324748"/>
    </source>
</evidence>
<feature type="compositionally biased region" description="Polar residues" evidence="1">
    <location>
        <begin position="69"/>
        <end position="84"/>
    </location>
</feature>
<dbReference type="Proteomes" id="UP000324748">
    <property type="component" value="Unassembled WGS sequence"/>
</dbReference>
<feature type="compositionally biased region" description="Polar residues" evidence="1">
    <location>
        <begin position="23"/>
        <end position="33"/>
    </location>
</feature>
<accession>A0A5B0MU62</accession>
<feature type="region of interest" description="Disordered" evidence="1">
    <location>
        <begin position="1"/>
        <end position="33"/>
    </location>
</feature>
<dbReference type="AlphaFoldDB" id="A0A5B0MU62"/>